<dbReference type="InterPro" id="IPR001584">
    <property type="entry name" value="Integrase_cat-core"/>
</dbReference>
<sequence length="386" mass="45042">MTRKVKVTFSGKQKLEYAKLMVEGGYSNIQVEKISGAGKSAVSRWKQQYLAELNGNTPVKSKALTPEQQRIQELEVQLKRAQRDNDILKKAAALLHPRQSKLKIVKQLKIMYSNFTVTELCHLFEVSSSSFYYETKIPTVENERLCGEIKRIFYTSGQIYGKRRIQAELKGLGHQIGTYKISNIMKLNQLVAIRPTKKHYYHSLGNEHRYAPNLLKRQFSPEQHNHYYVGDITYIRHHYGWSYLACVLDLATKEIIGYALSTKPDSKLVKEALDNAIERQLPDTTSLMFHSDQGCQYSSEEFRAHLFERKITQSMSRRGNCLDNAVMERFFRSLKTERLNRLSFMNHQSVVCEVENYIQFYNYYRRHSTIGYLTPHQKYHELKNAA</sequence>
<dbReference type="PANTHER" id="PTHR46889">
    <property type="entry name" value="TRANSPOSASE INSF FOR INSERTION SEQUENCE IS3B-RELATED"/>
    <property type="match status" value="1"/>
</dbReference>
<dbReference type="PANTHER" id="PTHR46889:SF4">
    <property type="entry name" value="TRANSPOSASE INSO FOR INSERTION SEQUENCE ELEMENT IS911B-RELATED"/>
    <property type="match status" value="1"/>
</dbReference>
<keyword evidence="2" id="KW-0175">Coiled coil</keyword>
<comment type="similarity">
    <text evidence="1">Belongs to the transposase 8 family.</text>
</comment>
<dbReference type="InterPro" id="IPR036397">
    <property type="entry name" value="RNaseH_sf"/>
</dbReference>
<evidence type="ECO:0000313" key="6">
    <source>
        <dbReference type="EMBL" id="WGM08088.1"/>
    </source>
</evidence>
<protein>
    <submittedName>
        <fullName evidence="4">IS3 family transposase</fullName>
    </submittedName>
</protein>
<keyword evidence="5" id="KW-0614">Plasmid</keyword>
<accession>A0ABY8NI96</accession>
<dbReference type="Proteomes" id="UP001177592">
    <property type="component" value="Chromosome"/>
</dbReference>
<feature type="domain" description="Integrase catalytic" evidence="3">
    <location>
        <begin position="217"/>
        <end position="383"/>
    </location>
</feature>
<dbReference type="InterPro" id="IPR002514">
    <property type="entry name" value="Transposase_8"/>
</dbReference>
<evidence type="ECO:0000256" key="2">
    <source>
        <dbReference type="SAM" id="Coils"/>
    </source>
</evidence>
<dbReference type="Pfam" id="PF00665">
    <property type="entry name" value="rve"/>
    <property type="match status" value="1"/>
</dbReference>
<dbReference type="InterPro" id="IPR048020">
    <property type="entry name" value="Transpos_IS3"/>
</dbReference>
<reference evidence="4" key="1">
    <citation type="submission" date="2023-04" db="EMBL/GenBank/DDBJ databases">
        <title>Genome dynamics across the evolutionary transition to endosymbiosis.</title>
        <authorList>
            <person name="Siozios S."/>
            <person name="Nadal-Jimenez P."/>
            <person name="Azagi T."/>
            <person name="Sprong H."/>
            <person name="Frost C.L."/>
            <person name="Parratt S.R."/>
            <person name="Taylor G."/>
            <person name="Brettell L."/>
            <person name="Lew K.C."/>
            <person name="Croft L."/>
            <person name="King K.C."/>
            <person name="Brockhurst M.A."/>
            <person name="Hypsa V."/>
            <person name="Novakova E."/>
            <person name="Darby A.C."/>
            <person name="Hurst G.D.D."/>
        </authorList>
    </citation>
    <scope>NUCLEOTIDE SEQUENCE</scope>
    <source>
        <strain evidence="4">ANv_CAN</strain>
        <plasmid evidence="5">paNv_CAN1</plasmid>
    </source>
</reference>
<evidence type="ECO:0000256" key="1">
    <source>
        <dbReference type="ARBA" id="ARBA00009964"/>
    </source>
</evidence>
<dbReference type="EMBL" id="CP123524">
    <property type="protein sequence ID" value="WGM08088.1"/>
    <property type="molecule type" value="Genomic_DNA"/>
</dbReference>
<dbReference type="InterPro" id="IPR009057">
    <property type="entry name" value="Homeodomain-like_sf"/>
</dbReference>
<gene>
    <name evidence="4" type="ORF">QE258_10910</name>
    <name evidence="5" type="ORF">QE258_20910</name>
    <name evidence="6" type="ORF">QE258_21370</name>
</gene>
<evidence type="ECO:0000313" key="4">
    <source>
        <dbReference type="EMBL" id="WGM04172.1"/>
    </source>
</evidence>
<dbReference type="SUPFAM" id="SSF53098">
    <property type="entry name" value="Ribonuclease H-like"/>
    <property type="match status" value="1"/>
</dbReference>
<dbReference type="Gene3D" id="3.30.420.10">
    <property type="entry name" value="Ribonuclease H-like superfamily/Ribonuclease H"/>
    <property type="match status" value="1"/>
</dbReference>
<evidence type="ECO:0000259" key="3">
    <source>
        <dbReference type="PROSITE" id="PS50994"/>
    </source>
</evidence>
<name>A0ABY8NI96_9GAMM</name>
<dbReference type="GeneID" id="39752027"/>
<dbReference type="Pfam" id="PF01527">
    <property type="entry name" value="HTH_Tnp_1"/>
    <property type="match status" value="1"/>
</dbReference>
<dbReference type="InterPro" id="IPR025948">
    <property type="entry name" value="HTH-like_dom"/>
</dbReference>
<dbReference type="InterPro" id="IPR012337">
    <property type="entry name" value="RNaseH-like_sf"/>
</dbReference>
<geneLocation type="plasmid" evidence="5 7">
    <name>paNv_CAN1</name>
</geneLocation>
<dbReference type="Pfam" id="PF13276">
    <property type="entry name" value="HTH_21"/>
    <property type="match status" value="1"/>
</dbReference>
<dbReference type="SUPFAM" id="SSF46689">
    <property type="entry name" value="Homeodomain-like"/>
    <property type="match status" value="1"/>
</dbReference>
<dbReference type="EMBL" id="CP123523">
    <property type="protein sequence ID" value="WGM04172.1"/>
    <property type="molecule type" value="Genomic_DNA"/>
</dbReference>
<keyword evidence="7" id="KW-1185">Reference proteome</keyword>
<dbReference type="RefSeq" id="WP_135678367.1">
    <property type="nucleotide sequence ID" value="NZ_CP038614.1"/>
</dbReference>
<feature type="coiled-coil region" evidence="2">
    <location>
        <begin position="64"/>
        <end position="91"/>
    </location>
</feature>
<dbReference type="PROSITE" id="PS50994">
    <property type="entry name" value="INTEGRASE"/>
    <property type="match status" value="1"/>
</dbReference>
<organism evidence="4 7">
    <name type="scientific">Arsenophonus nasoniae</name>
    <name type="common">son-killer infecting Nasonia vitripennis</name>
    <dbReference type="NCBI Taxonomy" id="638"/>
    <lineage>
        <taxon>Bacteria</taxon>
        <taxon>Pseudomonadati</taxon>
        <taxon>Pseudomonadota</taxon>
        <taxon>Gammaproteobacteria</taxon>
        <taxon>Enterobacterales</taxon>
        <taxon>Morganellaceae</taxon>
        <taxon>Arsenophonus</taxon>
    </lineage>
</organism>
<evidence type="ECO:0000313" key="7">
    <source>
        <dbReference type="Proteomes" id="UP001177592"/>
    </source>
</evidence>
<proteinExistence type="inferred from homology"/>
<dbReference type="Pfam" id="PF13333">
    <property type="entry name" value="rve_2"/>
    <property type="match status" value="1"/>
</dbReference>
<dbReference type="Proteomes" id="UP001177592">
    <property type="component" value="Plasmid paNv_CAN1"/>
</dbReference>
<dbReference type="InterPro" id="IPR050900">
    <property type="entry name" value="Transposase_IS3/IS150/IS904"/>
</dbReference>
<dbReference type="NCBIfam" id="NF033516">
    <property type="entry name" value="transpos_IS3"/>
    <property type="match status" value="1"/>
</dbReference>
<evidence type="ECO:0000313" key="5">
    <source>
        <dbReference type="EMBL" id="WGM08013.1"/>
    </source>
</evidence>
<dbReference type="EMBL" id="CP123524">
    <property type="protein sequence ID" value="WGM08013.1"/>
    <property type="molecule type" value="Genomic_DNA"/>
</dbReference>